<dbReference type="Proteomes" id="UP000632774">
    <property type="component" value="Unassembled WGS sequence"/>
</dbReference>
<organism evidence="1 2">
    <name type="scientific">Mucilaginibacter boryungensis</name>
    <dbReference type="NCBI Taxonomy" id="768480"/>
    <lineage>
        <taxon>Bacteria</taxon>
        <taxon>Pseudomonadati</taxon>
        <taxon>Bacteroidota</taxon>
        <taxon>Sphingobacteriia</taxon>
        <taxon>Sphingobacteriales</taxon>
        <taxon>Sphingobacteriaceae</taxon>
        <taxon>Mucilaginibacter</taxon>
    </lineage>
</organism>
<evidence type="ECO:0000313" key="1">
    <source>
        <dbReference type="EMBL" id="MBE9666160.1"/>
    </source>
</evidence>
<keyword evidence="2" id="KW-1185">Reference proteome</keyword>
<accession>A0ABR9XGH4</accession>
<evidence type="ECO:0000313" key="2">
    <source>
        <dbReference type="Proteomes" id="UP000632774"/>
    </source>
</evidence>
<keyword evidence="1" id="KW-0449">Lipoprotein</keyword>
<dbReference type="SUPFAM" id="SSF48452">
    <property type="entry name" value="TPR-like"/>
    <property type="match status" value="1"/>
</dbReference>
<dbReference type="InterPro" id="IPR011990">
    <property type="entry name" value="TPR-like_helical_dom_sf"/>
</dbReference>
<sequence>MKRNIYKIMGAIMLFAIAQPSCKKDFQQINTNPNTSPTALPQQLLAPALVNTMTANMLKARTFSNELVQITVAETDGEGAVFRYDIRPNQADYMWNNLYQQLSNFKDVYSTAADPLVANKGYQGISLICQAWVYSILTDTYGDIPYFQSNMGRDGIFEPAFDKQKDIYLDIFKQLENANTLLNGAPNVVAASDPVYAGNCAQWRKFGNSLYLRLLLRLSGKAEVANDVIAKIHDIVDVNKANYPIMTSNTDAAVLRWTGVGYLTSPFINGVREQDWRAPALSSFFINNLTKWQDPRLYTLFNGAPGGVWSIAPSSGNFVGVPSGYAAGTAPTTKSYFYSTANGPGGKSYESEPLGGNIMNYGELQFILAEASLKGYITTGIPKTYYDAGVQNAITFWLPTYFTAPITVASYETAADITWNDALSLDDKMEIIHVQKYYTLFWTDFQEWFENRRTGHPVLPKGPGVLNNKIMPARLNYPVYVQSANPANYTAAVANQGPDVISTQVWWQKP</sequence>
<comment type="caution">
    <text evidence="1">The sequence shown here is derived from an EMBL/GenBank/DDBJ whole genome shotgun (WGS) entry which is preliminary data.</text>
</comment>
<name>A0ABR9XGH4_9SPHI</name>
<dbReference type="EMBL" id="JADFFM010000001">
    <property type="protein sequence ID" value="MBE9666160.1"/>
    <property type="molecule type" value="Genomic_DNA"/>
</dbReference>
<protein>
    <submittedName>
        <fullName evidence="1">SusD/RagB family nutrient-binding outer membrane lipoprotein</fullName>
    </submittedName>
</protein>
<dbReference type="RefSeq" id="WP_194105534.1">
    <property type="nucleotide sequence ID" value="NZ_JADFFM010000001.1"/>
</dbReference>
<dbReference type="Pfam" id="PF12771">
    <property type="entry name" value="SusD-like_2"/>
    <property type="match status" value="1"/>
</dbReference>
<gene>
    <name evidence="1" type="ORF">IRJ18_07290</name>
</gene>
<proteinExistence type="predicted"/>
<dbReference type="Gene3D" id="1.25.40.390">
    <property type="match status" value="1"/>
</dbReference>
<dbReference type="InterPro" id="IPR041662">
    <property type="entry name" value="SusD-like_2"/>
</dbReference>
<reference evidence="1 2" key="1">
    <citation type="submission" date="2020-10" db="EMBL/GenBank/DDBJ databases">
        <title>Mucilaginibacter mali sp. nov., isolated from rhizosphere soil of apple orchard.</title>
        <authorList>
            <person name="Lee J.-S."/>
            <person name="Kim H.S."/>
            <person name="Kim J.-S."/>
        </authorList>
    </citation>
    <scope>NUCLEOTIDE SEQUENCE [LARGE SCALE GENOMIC DNA]</scope>
    <source>
        <strain evidence="1 2">KCTC 23157</strain>
    </source>
</reference>